<evidence type="ECO:0000313" key="2">
    <source>
        <dbReference type="Proteomes" id="UP001292216"/>
    </source>
</evidence>
<keyword evidence="2" id="KW-1185">Reference proteome</keyword>
<gene>
    <name evidence="1" type="ORF">U9M73_06565</name>
</gene>
<reference evidence="1 2" key="1">
    <citation type="submission" date="2023-12" db="EMBL/GenBank/DDBJ databases">
        <title>Whole genome sequencing of Paenibacillus phoenicis isolated from the Phoenix Mars Lander spacecraft assembly facility.</title>
        <authorList>
            <person name="Garcia A."/>
            <person name="Venkateswaran K."/>
        </authorList>
    </citation>
    <scope>NUCLEOTIDE SEQUENCE [LARGE SCALE GENOMIC DNA]</scope>
    <source>
        <strain evidence="1 2">3PO2SA</strain>
    </source>
</reference>
<dbReference type="RefSeq" id="WP_323076586.1">
    <property type="nucleotide sequence ID" value="NZ_CBCSKM010000011.1"/>
</dbReference>
<proteinExistence type="predicted"/>
<protein>
    <submittedName>
        <fullName evidence="1">Uncharacterized protein</fullName>
    </submittedName>
</protein>
<evidence type="ECO:0000313" key="1">
    <source>
        <dbReference type="EMBL" id="MEA3569660.1"/>
    </source>
</evidence>
<accession>A0ABU5PID9</accession>
<dbReference type="EMBL" id="JAYERP010000001">
    <property type="protein sequence ID" value="MEA3569660.1"/>
    <property type="molecule type" value="Genomic_DNA"/>
</dbReference>
<name>A0ABU5PID9_9BACL</name>
<comment type="caution">
    <text evidence="1">The sequence shown here is derived from an EMBL/GenBank/DDBJ whole genome shotgun (WGS) entry which is preliminary data.</text>
</comment>
<organism evidence="1 2">
    <name type="scientific">Paenibacillus phoenicis</name>
    <dbReference type="NCBI Taxonomy" id="554117"/>
    <lineage>
        <taxon>Bacteria</taxon>
        <taxon>Bacillati</taxon>
        <taxon>Bacillota</taxon>
        <taxon>Bacilli</taxon>
        <taxon>Bacillales</taxon>
        <taxon>Paenibacillaceae</taxon>
        <taxon>Paenibacillus</taxon>
    </lineage>
</organism>
<dbReference type="Proteomes" id="UP001292216">
    <property type="component" value="Unassembled WGS sequence"/>
</dbReference>
<sequence>MSRFVFWDGGLGGAAEAAVSTAVTLGLRIPQRLLLLNEGPAGRGLEEGIGQTVRLHSDTFGEGAVPEHGLDALLRLQSSGRLTASNLSDYTVPLLRGRLDLVCGTRLANSARKELDNEGIAEILAIAEQSYGCLILQAQNRRLSEMLQEQREGDVLVAVLPHRLGIMDEWFADVASYLGEPNRKLLFVISPFDPRSRWGLNNLKRRYSGVQRLIGIPYHTGFSDAWNARNILAYFRQTPIWSKRRGERELLLKGYYELGDMLMEMAAGTTSASISPKERGA</sequence>